<sequence length="136" mass="15140">MTSSYRSSLISHLVVQGKSPVINSVKELVERDEWRWGTQRMTGAIKPYLKSSPNPDMRKLYYQMQVAHDVSSHVVQSHLAVKGGAVVHPLPIQPTTPPHERKHPPVLVQDRRKLSVAYQGVSRHTGRTGDCNGGAL</sequence>
<dbReference type="Proteomes" id="UP001286313">
    <property type="component" value="Unassembled WGS sequence"/>
</dbReference>
<gene>
    <name evidence="1" type="ORF">Pcinc_013994</name>
</gene>
<comment type="caution">
    <text evidence="1">The sequence shown here is derived from an EMBL/GenBank/DDBJ whole genome shotgun (WGS) entry which is preliminary data.</text>
</comment>
<protein>
    <submittedName>
        <fullName evidence="1">Uncharacterized protein</fullName>
    </submittedName>
</protein>
<accession>A0AAE1FVX3</accession>
<reference evidence="1" key="1">
    <citation type="submission" date="2023-10" db="EMBL/GenBank/DDBJ databases">
        <title>Genome assemblies of two species of porcelain crab, Petrolisthes cinctipes and Petrolisthes manimaculis (Anomura: Porcellanidae).</title>
        <authorList>
            <person name="Angst P."/>
        </authorList>
    </citation>
    <scope>NUCLEOTIDE SEQUENCE</scope>
    <source>
        <strain evidence="1">PB745_01</strain>
        <tissue evidence="1">Gill</tissue>
    </source>
</reference>
<dbReference type="EMBL" id="JAWQEG010001202">
    <property type="protein sequence ID" value="KAK3881564.1"/>
    <property type="molecule type" value="Genomic_DNA"/>
</dbReference>
<name>A0AAE1FVX3_PETCI</name>
<dbReference type="AlphaFoldDB" id="A0AAE1FVX3"/>
<keyword evidence="2" id="KW-1185">Reference proteome</keyword>
<organism evidence="1 2">
    <name type="scientific">Petrolisthes cinctipes</name>
    <name type="common">Flat porcelain crab</name>
    <dbReference type="NCBI Taxonomy" id="88211"/>
    <lineage>
        <taxon>Eukaryota</taxon>
        <taxon>Metazoa</taxon>
        <taxon>Ecdysozoa</taxon>
        <taxon>Arthropoda</taxon>
        <taxon>Crustacea</taxon>
        <taxon>Multicrustacea</taxon>
        <taxon>Malacostraca</taxon>
        <taxon>Eumalacostraca</taxon>
        <taxon>Eucarida</taxon>
        <taxon>Decapoda</taxon>
        <taxon>Pleocyemata</taxon>
        <taxon>Anomura</taxon>
        <taxon>Galatheoidea</taxon>
        <taxon>Porcellanidae</taxon>
        <taxon>Petrolisthes</taxon>
    </lineage>
</organism>
<evidence type="ECO:0000313" key="2">
    <source>
        <dbReference type="Proteomes" id="UP001286313"/>
    </source>
</evidence>
<evidence type="ECO:0000313" key="1">
    <source>
        <dbReference type="EMBL" id="KAK3881564.1"/>
    </source>
</evidence>
<proteinExistence type="predicted"/>